<evidence type="ECO:0000313" key="2">
    <source>
        <dbReference type="EMBL" id="GEK54568.1"/>
    </source>
</evidence>
<keyword evidence="3" id="KW-1185">Reference proteome</keyword>
<accession>A0A510XU67</accession>
<dbReference type="AlphaFoldDB" id="A0A510XU67"/>
<dbReference type="EMBL" id="BJUM01000011">
    <property type="protein sequence ID" value="GEK54568.1"/>
    <property type="molecule type" value="Genomic_DNA"/>
</dbReference>
<dbReference type="InterPro" id="IPR011990">
    <property type="entry name" value="TPR-like_helical_dom_sf"/>
</dbReference>
<proteinExistence type="predicted"/>
<comment type="caution">
    <text evidence="2">The sequence shown here is derived from an EMBL/GenBank/DDBJ whole genome shotgun (WGS) entry which is preliminary data.</text>
</comment>
<keyword evidence="1" id="KW-0802">TPR repeat</keyword>
<organism evidence="2 3">
    <name type="scientific">Pseudoalteromonas espejiana</name>
    <dbReference type="NCBI Taxonomy" id="28107"/>
    <lineage>
        <taxon>Bacteria</taxon>
        <taxon>Pseudomonadati</taxon>
        <taxon>Pseudomonadota</taxon>
        <taxon>Gammaproteobacteria</taxon>
        <taxon>Alteromonadales</taxon>
        <taxon>Pseudoalteromonadaceae</taxon>
        <taxon>Pseudoalteromonas</taxon>
    </lineage>
</organism>
<reference evidence="2 3" key="1">
    <citation type="submission" date="2019-07" db="EMBL/GenBank/DDBJ databases">
        <title>Whole genome shotgun sequence of Pseudoalteromonas espejiana NBRC 102222.</title>
        <authorList>
            <person name="Hosoyama A."/>
            <person name="Uohara A."/>
            <person name="Ohji S."/>
            <person name="Ichikawa N."/>
        </authorList>
    </citation>
    <scope>NUCLEOTIDE SEQUENCE [LARGE SCALE GENOMIC DNA]</scope>
    <source>
        <strain evidence="2 3">NBRC 102222</strain>
    </source>
</reference>
<protein>
    <submittedName>
        <fullName evidence="2">Uncharacterized protein</fullName>
    </submittedName>
</protein>
<gene>
    <name evidence="2" type="ORF">PES01_14130</name>
</gene>
<sequence>MKIIVIFILLTLAGCAHVDYKPSVNPYTALNNIVTKYNINTAPLKCEGATAANCLTLVHELNQLMLEHPSNTAILSVAAYSYYKSGRNSQAQQIVNQLLNAPNPPLNTLTLGVTLAIEQGNLAKAKQIAQYAIDVFGTHASPYLQMASIYYAQGGYVVSSNYLELAYKFGVNQSSYYYHKGLIEEATTNNHLACNYYDKAMSIDPHHKSAVARYAKLTVLGNCTS</sequence>
<evidence type="ECO:0000313" key="3">
    <source>
        <dbReference type="Proteomes" id="UP000321419"/>
    </source>
</evidence>
<dbReference type="SUPFAM" id="SSF48452">
    <property type="entry name" value="TPR-like"/>
    <property type="match status" value="1"/>
</dbReference>
<feature type="repeat" description="TPR" evidence="1">
    <location>
        <begin position="174"/>
        <end position="207"/>
    </location>
</feature>
<dbReference type="PROSITE" id="PS50005">
    <property type="entry name" value="TPR"/>
    <property type="match status" value="1"/>
</dbReference>
<dbReference type="OrthoDB" id="6312535at2"/>
<name>A0A510XU67_9GAMM</name>
<dbReference type="PROSITE" id="PS51257">
    <property type="entry name" value="PROKAR_LIPOPROTEIN"/>
    <property type="match status" value="1"/>
</dbReference>
<dbReference type="InterPro" id="IPR019734">
    <property type="entry name" value="TPR_rpt"/>
</dbReference>
<dbReference type="Gene3D" id="1.25.40.10">
    <property type="entry name" value="Tetratricopeptide repeat domain"/>
    <property type="match status" value="1"/>
</dbReference>
<dbReference type="RefSeq" id="WP_089347666.1">
    <property type="nucleotide sequence ID" value="NZ_BJUM01000011.1"/>
</dbReference>
<evidence type="ECO:0000256" key="1">
    <source>
        <dbReference type="PROSITE-ProRule" id="PRU00339"/>
    </source>
</evidence>
<dbReference type="Proteomes" id="UP000321419">
    <property type="component" value="Unassembled WGS sequence"/>
</dbReference>